<dbReference type="NCBIfam" id="NF040713">
    <property type="entry name" value="ZapE"/>
    <property type="match status" value="1"/>
</dbReference>
<dbReference type="InterPro" id="IPR005654">
    <property type="entry name" value="ATPase_AFG1-like"/>
</dbReference>
<dbReference type="Gene3D" id="3.40.50.300">
    <property type="entry name" value="P-loop containing nucleotide triphosphate hydrolases"/>
    <property type="match status" value="1"/>
</dbReference>
<reference evidence="4 5" key="1">
    <citation type="journal article" date="2008" name="Nature">
        <title>The Trichoplax genome and the nature of placozoans.</title>
        <authorList>
            <person name="Srivastava M."/>
            <person name="Begovic E."/>
            <person name="Chapman J."/>
            <person name="Putnam N.H."/>
            <person name="Hellsten U."/>
            <person name="Kawashima T."/>
            <person name="Kuo A."/>
            <person name="Mitros T."/>
            <person name="Salamov A."/>
            <person name="Carpenter M.L."/>
            <person name="Signorovitch A.Y."/>
            <person name="Moreno M.A."/>
            <person name="Kamm K."/>
            <person name="Grimwood J."/>
            <person name="Schmutz J."/>
            <person name="Shapiro H."/>
            <person name="Grigoriev I.V."/>
            <person name="Buss L.W."/>
            <person name="Schierwater B."/>
            <person name="Dellaporta S.L."/>
            <person name="Rokhsar D.S."/>
        </authorList>
    </citation>
    <scope>NUCLEOTIDE SEQUENCE [LARGE SCALE GENOMIC DNA]</scope>
    <source>
        <strain evidence="4 5">Grell-BS-1999</strain>
    </source>
</reference>
<evidence type="ECO:0000256" key="3">
    <source>
        <dbReference type="ARBA" id="ARBA00022840"/>
    </source>
</evidence>
<dbReference type="PANTHER" id="PTHR12169">
    <property type="entry name" value="ATPASE N2B"/>
    <property type="match status" value="1"/>
</dbReference>
<dbReference type="HOGENOM" id="CLU_1543950_0_0_1"/>
<feature type="non-terminal residue" evidence="4">
    <location>
        <position position="174"/>
    </location>
</feature>
<dbReference type="OrthoDB" id="548867at2759"/>
<evidence type="ECO:0000313" key="4">
    <source>
        <dbReference type="EMBL" id="EDV18758.1"/>
    </source>
</evidence>
<keyword evidence="2" id="KW-0547">Nucleotide-binding</keyword>
<evidence type="ECO:0000256" key="2">
    <source>
        <dbReference type="ARBA" id="ARBA00022741"/>
    </source>
</evidence>
<evidence type="ECO:0000256" key="1">
    <source>
        <dbReference type="ARBA" id="ARBA00010322"/>
    </source>
</evidence>
<dbReference type="Pfam" id="PF03969">
    <property type="entry name" value="AFG1_ATPase"/>
    <property type="match status" value="1"/>
</dbReference>
<dbReference type="GO" id="GO:0016887">
    <property type="term" value="F:ATP hydrolysis activity"/>
    <property type="evidence" value="ECO:0007669"/>
    <property type="project" value="InterPro"/>
</dbReference>
<organism evidence="4 5">
    <name type="scientific">Trichoplax adhaerens</name>
    <name type="common">Trichoplax reptans</name>
    <dbReference type="NCBI Taxonomy" id="10228"/>
    <lineage>
        <taxon>Eukaryota</taxon>
        <taxon>Metazoa</taxon>
        <taxon>Placozoa</taxon>
        <taxon>Uniplacotomia</taxon>
        <taxon>Trichoplacea</taxon>
        <taxon>Trichoplacidae</taxon>
        <taxon>Trichoplax</taxon>
    </lineage>
</organism>
<dbReference type="PhylomeDB" id="B3SET8"/>
<proteinExistence type="inferred from homology"/>
<sequence length="174" mass="20467">MLKDVYKKYILEKGYKEDKNQLKLIDLLTQFSLQIEKPKTLIDKLFSKNSSLKKGVYLWGKVGRGKTLVLNLFFENLQVKNKLKQHFHEFILDCHEKINNLNQQKNIDNKVSEIAKEISKKFCILYLDEFQVNNIVDAMLLSRLFTELINNGTFIFLTSNSCPQDIYKNGLKRE</sequence>
<evidence type="ECO:0000313" key="5">
    <source>
        <dbReference type="Proteomes" id="UP000009022"/>
    </source>
</evidence>
<gene>
    <name evidence="4" type="ORF">TRIADDRAFT_34674</name>
</gene>
<dbReference type="Proteomes" id="UP000009022">
    <property type="component" value="Unassembled WGS sequence"/>
</dbReference>
<protein>
    <recommendedName>
        <fullName evidence="6">Cell division protein ZapE</fullName>
    </recommendedName>
</protein>
<dbReference type="KEGG" id="tad:TRIADDRAFT_34674"/>
<dbReference type="EMBL" id="DS985640">
    <property type="protein sequence ID" value="EDV18758.1"/>
    <property type="molecule type" value="Genomic_DNA"/>
</dbReference>
<keyword evidence="5" id="KW-1185">Reference proteome</keyword>
<comment type="similarity">
    <text evidence="1">Belongs to the AFG1 ATPase family.</text>
</comment>
<dbReference type="AlphaFoldDB" id="B3SET8"/>
<dbReference type="GO" id="GO:0005524">
    <property type="term" value="F:ATP binding"/>
    <property type="evidence" value="ECO:0007669"/>
    <property type="project" value="UniProtKB-KW"/>
</dbReference>
<name>B3SET8_TRIAD</name>
<evidence type="ECO:0008006" key="6">
    <source>
        <dbReference type="Google" id="ProtNLM"/>
    </source>
</evidence>
<dbReference type="PANTHER" id="PTHR12169:SF6">
    <property type="entry name" value="AFG1-LIKE ATPASE"/>
    <property type="match status" value="1"/>
</dbReference>
<dbReference type="InterPro" id="IPR027417">
    <property type="entry name" value="P-loop_NTPase"/>
</dbReference>
<dbReference type="SUPFAM" id="SSF52540">
    <property type="entry name" value="P-loop containing nucleoside triphosphate hydrolases"/>
    <property type="match status" value="1"/>
</dbReference>
<accession>B3SET8</accession>
<dbReference type="OMA" id="WFSSINP"/>
<dbReference type="InParanoid" id="B3SET8"/>
<dbReference type="eggNOG" id="KOG2383">
    <property type="taxonomic scope" value="Eukaryota"/>
</dbReference>
<keyword evidence="3" id="KW-0067">ATP-binding</keyword>